<dbReference type="RefSeq" id="WP_244518730.1">
    <property type="nucleotide sequence ID" value="NZ_FNQY01000003.1"/>
</dbReference>
<dbReference type="GO" id="GO:0015562">
    <property type="term" value="F:efflux transmembrane transporter activity"/>
    <property type="evidence" value="ECO:0007669"/>
    <property type="project" value="TreeGrafter"/>
</dbReference>
<organism evidence="5 6">
    <name type="scientific">Arachidicoccus rhizosphaerae</name>
    <dbReference type="NCBI Taxonomy" id="551991"/>
    <lineage>
        <taxon>Bacteria</taxon>
        <taxon>Pseudomonadati</taxon>
        <taxon>Bacteroidota</taxon>
        <taxon>Chitinophagia</taxon>
        <taxon>Chitinophagales</taxon>
        <taxon>Chitinophagaceae</taxon>
        <taxon>Arachidicoccus</taxon>
    </lineage>
</organism>
<dbReference type="SUPFAM" id="SSF111369">
    <property type="entry name" value="HlyD-like secretion proteins"/>
    <property type="match status" value="1"/>
</dbReference>
<sequence>MKSNRNLSSNANKKTSIYPSFPLRQLNRNYLAAILLIIAMIITVGCGQSKDQSKVLKEKQKELSRLQSEQDKLTSQIEKLQKEIKAIDPNAVEAKRKLVALDTVAVSSFEHYIDLQGKIDAQNVAYVAPKGQGGVVNAVYVKQGDHVSKGQILLKLDDASQRQSLVAAQQQVAGLAAQLEQAKTVFERQQNLWKENIGTELQVLNAKTSLESVQSQYKAARANMEIAEEQVNNTAVRAGISGTVNTMDIKVGEFFSAGTQVQIVNNDDLKVTVNVPENYSGKIKVGSQLHVTLPDLGGKQMVTTVNVVGKLIDPISRTFYVEGKVPQDQVLRSNQVAVARIKDYEDPKAITIPVNTIQNDEKGKYIMVVSGQGDKMMAKKRYVTIGQMYHDRLQVTSGLEAGDIIISEGYQGLYDGQPILVGL</sequence>
<evidence type="ECO:0000259" key="4">
    <source>
        <dbReference type="Pfam" id="PF25973"/>
    </source>
</evidence>
<dbReference type="Gene3D" id="1.10.287.470">
    <property type="entry name" value="Helix hairpin bin"/>
    <property type="match status" value="1"/>
</dbReference>
<dbReference type="Pfam" id="PF25973">
    <property type="entry name" value="BSH_CzcB"/>
    <property type="match status" value="1"/>
</dbReference>
<dbReference type="NCBIfam" id="TIGR01730">
    <property type="entry name" value="RND_mfp"/>
    <property type="match status" value="1"/>
</dbReference>
<dbReference type="Gene3D" id="2.40.420.20">
    <property type="match status" value="1"/>
</dbReference>
<feature type="domain" description="Multidrug resistance protein MdtA-like C-terminal permuted SH3" evidence="3">
    <location>
        <begin position="349"/>
        <end position="411"/>
    </location>
</feature>
<dbReference type="Pfam" id="PF25967">
    <property type="entry name" value="RND-MFP_C"/>
    <property type="match status" value="1"/>
</dbReference>
<dbReference type="InterPro" id="IPR006143">
    <property type="entry name" value="RND_pump_MFP"/>
</dbReference>
<dbReference type="Gene3D" id="2.40.50.100">
    <property type="match status" value="1"/>
</dbReference>
<dbReference type="STRING" id="551991.SAMN05192529_103104"/>
<feature type="coiled-coil region" evidence="2">
    <location>
        <begin position="210"/>
        <end position="237"/>
    </location>
</feature>
<evidence type="ECO:0000259" key="3">
    <source>
        <dbReference type="Pfam" id="PF25967"/>
    </source>
</evidence>
<keyword evidence="6" id="KW-1185">Reference proteome</keyword>
<dbReference type="InterPro" id="IPR058647">
    <property type="entry name" value="BSH_CzcB-like"/>
</dbReference>
<evidence type="ECO:0000313" key="5">
    <source>
        <dbReference type="EMBL" id="SDZ87622.1"/>
    </source>
</evidence>
<dbReference type="PANTHER" id="PTHR30469:SF15">
    <property type="entry name" value="HLYD FAMILY OF SECRETION PROTEINS"/>
    <property type="match status" value="1"/>
</dbReference>
<dbReference type="EMBL" id="FNQY01000003">
    <property type="protein sequence ID" value="SDZ87622.1"/>
    <property type="molecule type" value="Genomic_DNA"/>
</dbReference>
<evidence type="ECO:0000256" key="2">
    <source>
        <dbReference type="SAM" id="Coils"/>
    </source>
</evidence>
<dbReference type="Gene3D" id="2.40.30.170">
    <property type="match status" value="1"/>
</dbReference>
<protein>
    <submittedName>
        <fullName evidence="5">RND family efflux transporter, MFP subunit</fullName>
    </submittedName>
</protein>
<name>A0A1H3WMP5_9BACT</name>
<dbReference type="GO" id="GO:1990281">
    <property type="term" value="C:efflux pump complex"/>
    <property type="evidence" value="ECO:0007669"/>
    <property type="project" value="TreeGrafter"/>
</dbReference>
<dbReference type="AlphaFoldDB" id="A0A1H3WMP5"/>
<feature type="coiled-coil region" evidence="2">
    <location>
        <begin position="49"/>
        <end position="83"/>
    </location>
</feature>
<dbReference type="InterPro" id="IPR058627">
    <property type="entry name" value="MdtA-like_C"/>
</dbReference>
<gene>
    <name evidence="5" type="ORF">SAMN05192529_103104</name>
</gene>
<dbReference type="PANTHER" id="PTHR30469">
    <property type="entry name" value="MULTIDRUG RESISTANCE PROTEIN MDTA"/>
    <property type="match status" value="1"/>
</dbReference>
<proteinExistence type="inferred from homology"/>
<keyword evidence="2" id="KW-0175">Coiled coil</keyword>
<feature type="domain" description="CzcB-like barrel-sandwich hybrid" evidence="4">
    <location>
        <begin position="124"/>
        <end position="264"/>
    </location>
</feature>
<reference evidence="5 6" key="1">
    <citation type="submission" date="2016-10" db="EMBL/GenBank/DDBJ databases">
        <authorList>
            <person name="de Groot N.N."/>
        </authorList>
    </citation>
    <scope>NUCLEOTIDE SEQUENCE [LARGE SCALE GENOMIC DNA]</scope>
    <source>
        <strain evidence="5 6">Vu-144</strain>
    </source>
</reference>
<accession>A0A1H3WMP5</accession>
<evidence type="ECO:0000313" key="6">
    <source>
        <dbReference type="Proteomes" id="UP000199041"/>
    </source>
</evidence>
<dbReference type="Proteomes" id="UP000199041">
    <property type="component" value="Unassembled WGS sequence"/>
</dbReference>
<evidence type="ECO:0000256" key="1">
    <source>
        <dbReference type="ARBA" id="ARBA00009477"/>
    </source>
</evidence>
<comment type="similarity">
    <text evidence="1">Belongs to the membrane fusion protein (MFP) (TC 8.A.1) family.</text>
</comment>